<dbReference type="GO" id="GO:0016787">
    <property type="term" value="F:hydrolase activity"/>
    <property type="evidence" value="ECO:0007669"/>
    <property type="project" value="InterPro"/>
</dbReference>
<dbReference type="EMBL" id="QGNW01000032">
    <property type="protein sequence ID" value="RVX11031.1"/>
    <property type="molecule type" value="Genomic_DNA"/>
</dbReference>
<protein>
    <recommendedName>
        <fullName evidence="2">Phospholipase/carboxylesterase/thioesterase domain-containing protein</fullName>
    </recommendedName>
</protein>
<organism evidence="3 4">
    <name type="scientific">Vitis vinifera</name>
    <name type="common">Grape</name>
    <dbReference type="NCBI Taxonomy" id="29760"/>
    <lineage>
        <taxon>Eukaryota</taxon>
        <taxon>Viridiplantae</taxon>
        <taxon>Streptophyta</taxon>
        <taxon>Embryophyta</taxon>
        <taxon>Tracheophyta</taxon>
        <taxon>Spermatophyta</taxon>
        <taxon>Magnoliopsida</taxon>
        <taxon>eudicotyledons</taxon>
        <taxon>Gunneridae</taxon>
        <taxon>Pentapetalae</taxon>
        <taxon>rosids</taxon>
        <taxon>Vitales</taxon>
        <taxon>Vitaceae</taxon>
        <taxon>Viteae</taxon>
        <taxon>Vitis</taxon>
    </lineage>
</organism>
<name>A0A438JPY7_VITVI</name>
<evidence type="ECO:0000313" key="3">
    <source>
        <dbReference type="EMBL" id="RVX11031.1"/>
    </source>
</evidence>
<dbReference type="Pfam" id="PF02230">
    <property type="entry name" value="Abhydrolase_2"/>
    <property type="match status" value="1"/>
</dbReference>
<evidence type="ECO:0000256" key="1">
    <source>
        <dbReference type="SAM" id="MobiDB-lite"/>
    </source>
</evidence>
<dbReference type="Gene3D" id="3.40.50.1820">
    <property type="entry name" value="alpha/beta hydrolase"/>
    <property type="match status" value="2"/>
</dbReference>
<feature type="compositionally biased region" description="Polar residues" evidence="1">
    <location>
        <begin position="1"/>
        <end position="14"/>
    </location>
</feature>
<feature type="compositionally biased region" description="Basic and acidic residues" evidence="1">
    <location>
        <begin position="16"/>
        <end position="34"/>
    </location>
</feature>
<evidence type="ECO:0000313" key="4">
    <source>
        <dbReference type="Proteomes" id="UP000288805"/>
    </source>
</evidence>
<dbReference type="InterPro" id="IPR029058">
    <property type="entry name" value="AB_hydrolase_fold"/>
</dbReference>
<dbReference type="SUPFAM" id="SSF53474">
    <property type="entry name" value="alpha/beta-Hydrolases"/>
    <property type="match status" value="1"/>
</dbReference>
<proteinExistence type="predicted"/>
<reference evidence="3 4" key="1">
    <citation type="journal article" date="2018" name="PLoS Genet.">
        <title>Population sequencing reveals clonal diversity and ancestral inbreeding in the grapevine cultivar Chardonnay.</title>
        <authorList>
            <person name="Roach M.J."/>
            <person name="Johnson D.L."/>
            <person name="Bohlmann J."/>
            <person name="van Vuuren H.J."/>
            <person name="Jones S.J."/>
            <person name="Pretorius I.S."/>
            <person name="Schmidt S.A."/>
            <person name="Borneman A.R."/>
        </authorList>
    </citation>
    <scope>NUCLEOTIDE SEQUENCE [LARGE SCALE GENOMIC DNA]</scope>
    <source>
        <strain evidence="4">cv. Chardonnay</strain>
        <tissue evidence="3">Leaf</tissue>
    </source>
</reference>
<dbReference type="InterPro" id="IPR003140">
    <property type="entry name" value="PLipase/COase/thioEstase"/>
</dbReference>
<dbReference type="PANTHER" id="PTHR46234">
    <property type="entry name" value="ALPHA/BETA-HYDROLASES SUPERFAMILY PROTEIN"/>
    <property type="match status" value="1"/>
</dbReference>
<dbReference type="Proteomes" id="UP000288805">
    <property type="component" value="Unassembled WGS sequence"/>
</dbReference>
<accession>A0A438JPY7</accession>
<sequence length="360" mass="39356">MSSEKSPAVNVSNDDSTDRKALGFGEGDRNETRSQEAGSSSWRPSLFPNIKWICPTAPTQPISIFGGFPSTAWFDVGELSEDAPDDLEGLDASAAHLDGSDETHQHGMLQLLFAMLKLLRHQCFVLLRSCKCDKLGSYNSHFDSSVETTSYSRGVVVIHSQYLVAPQQRWDLISVKLGVGGFSMGAAIALYSATCFALGKYENGNLYPSNLSADLGNKLERVEEAARRIASLPILLCHGRGIHLDLSCVDVVGFTSSTGLCVSPCAGMRLHLREVLHMRLTLCALGHHNLSLNYLWVLFDGDDVVPFKFGEKSSKALTSAGFRDLMFKEYDGLGHYTIPEEMDEVCSWLTSKLALEGCSS</sequence>
<gene>
    <name evidence="3" type="ORF">CK203_013302</name>
</gene>
<evidence type="ECO:0000259" key="2">
    <source>
        <dbReference type="Pfam" id="PF02230"/>
    </source>
</evidence>
<comment type="caution">
    <text evidence="3">The sequence shown here is derived from an EMBL/GenBank/DDBJ whole genome shotgun (WGS) entry which is preliminary data.</text>
</comment>
<feature type="region of interest" description="Disordered" evidence="1">
    <location>
        <begin position="1"/>
        <end position="42"/>
    </location>
</feature>
<dbReference type="AlphaFoldDB" id="A0A438JPY7"/>
<feature type="domain" description="Phospholipase/carboxylesterase/thioesterase" evidence="2">
    <location>
        <begin position="46"/>
        <end position="96"/>
    </location>
</feature>